<dbReference type="InterPro" id="IPR043502">
    <property type="entry name" value="DNA/RNA_pol_sf"/>
</dbReference>
<name>A0AAW1ZYN1_CULAL</name>
<evidence type="ECO:0000313" key="2">
    <source>
        <dbReference type="EMBL" id="KAK9966330.1"/>
    </source>
</evidence>
<evidence type="ECO:0000259" key="1">
    <source>
        <dbReference type="PROSITE" id="PS50878"/>
    </source>
</evidence>
<sequence length="576" mass="65607">MHNFYNAVKSIYGPISHRITPLKTADGLKVLKDQNSILERWAEHFNTLLNQDSDADYTILNELPEFPPIDNLSQPPTFLEVLSAVRSLKCNKSPGSDNIPAELLKQGGYLCTRTLHHYITKAWADESIPQQWRDASIVTIYKNKGDRAICDNHRGISLLAVAGKVLAKVMLQRLINNITESMLPESQCGFRKNRSTVDMVFTTRQLQEKCREQHKDLFMAFVDLSKAFDTVQRDLLWEVLLRFGCPTKFVSILRQFHDGMTARVTIGGQQSSPFPVRTAVRQGCVLAPVLFNIFLICVTQLLHKEIQDNSGVTVVYRLDGNLFNIRTLQSTTKLHRVRILELQYADDCALVSHSPQGLQSVLDAAVRAYSRMGLTINTAKTVVICQWSANIPPAPPIFYAVDEKLSIVPSFKYLGSIISENNSIDNEIQNRIKQASAAFGRLRRRVFQNKNLHLNTKICVYQAVCITTLLYSCEAWVTYSRHIKSLEHFHICCLQRILGITWCDRVPHTEILRRTGCKSIEATITQHQLRWLGHVIRMSYNRLPRRVLYGQLQLGQRSAGGQKKRFKDQMKTRGAK</sequence>
<dbReference type="Pfam" id="PF00078">
    <property type="entry name" value="RVT_1"/>
    <property type="match status" value="1"/>
</dbReference>
<dbReference type="PROSITE" id="PS50878">
    <property type="entry name" value="RT_POL"/>
    <property type="match status" value="1"/>
</dbReference>
<dbReference type="SUPFAM" id="SSF56672">
    <property type="entry name" value="DNA/RNA polymerases"/>
    <property type="match status" value="1"/>
</dbReference>
<dbReference type="EMBL" id="JAWDJR010000011">
    <property type="protein sequence ID" value="KAK9966330.1"/>
    <property type="molecule type" value="Genomic_DNA"/>
</dbReference>
<comment type="caution">
    <text evidence="2">The sequence shown here is derived from an EMBL/GenBank/DDBJ whole genome shotgun (WGS) entry which is preliminary data.</text>
</comment>
<dbReference type="Proteomes" id="UP001479290">
    <property type="component" value="Unassembled WGS sequence"/>
</dbReference>
<dbReference type="PANTHER" id="PTHR47027:SF20">
    <property type="entry name" value="REVERSE TRANSCRIPTASE-LIKE PROTEIN WITH RNA-DIRECTED DNA POLYMERASE DOMAIN"/>
    <property type="match status" value="1"/>
</dbReference>
<protein>
    <recommendedName>
        <fullName evidence="1">Reverse transcriptase domain-containing protein</fullName>
    </recommendedName>
</protein>
<proteinExistence type="predicted"/>
<evidence type="ECO:0000313" key="3">
    <source>
        <dbReference type="Proteomes" id="UP001479290"/>
    </source>
</evidence>
<dbReference type="PANTHER" id="PTHR47027">
    <property type="entry name" value="REVERSE TRANSCRIPTASE DOMAIN-CONTAINING PROTEIN"/>
    <property type="match status" value="1"/>
</dbReference>
<reference evidence="2 3" key="1">
    <citation type="submission" date="2024-05" db="EMBL/GenBank/DDBJ databases">
        <title>A high-quality chromosomal-level genome assembly of Topmouth culter (Culter alburnus).</title>
        <authorList>
            <person name="Zhao H."/>
        </authorList>
    </citation>
    <scope>NUCLEOTIDE SEQUENCE [LARGE SCALE GENOMIC DNA]</scope>
    <source>
        <strain evidence="2">CATC2023</strain>
        <tissue evidence="2">Muscle</tissue>
    </source>
</reference>
<gene>
    <name evidence="2" type="ORF">ABG768_003448</name>
</gene>
<feature type="domain" description="Reverse transcriptase" evidence="1">
    <location>
        <begin position="121"/>
        <end position="418"/>
    </location>
</feature>
<organism evidence="2 3">
    <name type="scientific">Culter alburnus</name>
    <name type="common">Topmouth culter</name>
    <dbReference type="NCBI Taxonomy" id="194366"/>
    <lineage>
        <taxon>Eukaryota</taxon>
        <taxon>Metazoa</taxon>
        <taxon>Chordata</taxon>
        <taxon>Craniata</taxon>
        <taxon>Vertebrata</taxon>
        <taxon>Euteleostomi</taxon>
        <taxon>Actinopterygii</taxon>
        <taxon>Neopterygii</taxon>
        <taxon>Teleostei</taxon>
        <taxon>Ostariophysi</taxon>
        <taxon>Cypriniformes</taxon>
        <taxon>Xenocyprididae</taxon>
        <taxon>Xenocypridinae</taxon>
        <taxon>Culter</taxon>
    </lineage>
</organism>
<accession>A0AAW1ZYN1</accession>
<dbReference type="AlphaFoldDB" id="A0AAW1ZYN1"/>
<dbReference type="CDD" id="cd01650">
    <property type="entry name" value="RT_nLTR_like"/>
    <property type="match status" value="1"/>
</dbReference>
<keyword evidence="3" id="KW-1185">Reference proteome</keyword>
<dbReference type="InterPro" id="IPR000477">
    <property type="entry name" value="RT_dom"/>
</dbReference>